<dbReference type="AlphaFoldDB" id="A0A087SJP1"/>
<proteinExistence type="predicted"/>
<dbReference type="InterPro" id="IPR010036">
    <property type="entry name" value="MDP_1_eu_arc"/>
</dbReference>
<accession>A0A087SJP1</accession>
<keyword evidence="3" id="KW-1185">Reference proteome</keyword>
<dbReference type="EMBL" id="KL662124">
    <property type="protein sequence ID" value="KFM25945.1"/>
    <property type="molecule type" value="Genomic_DNA"/>
</dbReference>
<reference evidence="2" key="4">
    <citation type="submission" date="2018-11" db="EMBL/GenBank/DDBJ databases">
        <title>Characterization of plant carbon substrate utilization by Auxenochlorella protothecoides.</title>
        <authorList>
            <person name="Vogler B.W."/>
            <person name="Starkenburg S.R."/>
            <person name="Sudasinghe N."/>
            <person name="Schambach J.Y."/>
            <person name="Rollin J.A."/>
            <person name="Pattathil S."/>
            <person name="Barry A.N."/>
        </authorList>
    </citation>
    <scope>NUCLEOTIDE SEQUENCE [LARGE SCALE GENOMIC DNA]</scope>
    <source>
        <strain evidence="2">UTEX 25</strain>
    </source>
</reference>
<evidence type="ECO:0000313" key="1">
    <source>
        <dbReference type="EMBL" id="KFM25945.1"/>
    </source>
</evidence>
<evidence type="ECO:0000313" key="2">
    <source>
        <dbReference type="EMBL" id="RMZ52767.1"/>
    </source>
</evidence>
<sequence length="123" mass="13958">MYMLSGPPFRVDPDDPQCVLDRGGEQVELMGSSREILAELATQPQWQDTEVAYVSRTEYPQWANACLKAATGIAFKDMLFFDNESWNIKVSRLGVVSIYTPHGMTSDNWEYGLAEFRKKASQQ</sequence>
<reference evidence="4" key="2">
    <citation type="journal article" date="2018" name="Algal Res.">
        <title>Characterization of plant carbon substrate utilization by Auxenochlorella protothecoides.</title>
        <authorList>
            <person name="Vogler B.W."/>
            <person name="Starkenburg S.R."/>
            <person name="Sudasinghe N."/>
            <person name="Schambach J.Y."/>
            <person name="Rollin J.A."/>
            <person name="Pattathil S."/>
            <person name="Barry A.N."/>
        </authorList>
    </citation>
    <scope>NUCLEOTIDE SEQUENCE [LARGE SCALE GENOMIC DNA]</scope>
    <source>
        <strain evidence="4">UTEX 25</strain>
    </source>
</reference>
<evidence type="ECO:0000313" key="3">
    <source>
        <dbReference type="Proteomes" id="UP000028924"/>
    </source>
</evidence>
<name>A0A087SJP1_AUXPR</name>
<reference evidence="2" key="3">
    <citation type="submission" date="2018-10" db="EMBL/GenBank/DDBJ databases">
        <authorList>
            <person name="Hovde B."/>
            <person name="Zhang X."/>
        </authorList>
    </citation>
    <scope>NUCLEOTIDE SEQUENCE [LARGE SCALE GENOMIC DNA]</scope>
    <source>
        <strain evidence="2">UTEX 25</strain>
    </source>
</reference>
<dbReference type="KEGG" id="apro:F751_4197"/>
<gene>
    <name evidence="2" type="ORF">APUTEX25_000886</name>
    <name evidence="1" type="ORF">F751_4197</name>
</gene>
<evidence type="ECO:0000313" key="4">
    <source>
        <dbReference type="Proteomes" id="UP000279271"/>
    </source>
</evidence>
<dbReference type="Pfam" id="PF12689">
    <property type="entry name" value="Acid_PPase"/>
    <property type="match status" value="1"/>
</dbReference>
<dbReference type="Proteomes" id="UP000028924">
    <property type="component" value="Unassembled WGS sequence"/>
</dbReference>
<dbReference type="RefSeq" id="XP_011398841.1">
    <property type="nucleotide sequence ID" value="XM_011400539.1"/>
</dbReference>
<dbReference type="STRING" id="3075.A0A087SJP1"/>
<reference evidence="1 3" key="1">
    <citation type="journal article" date="2014" name="BMC Genomics">
        <title>Oil accumulation mechanisms of the oleaginous microalga Chlorella protothecoides revealed through its genome, transcriptomes, and proteomes.</title>
        <authorList>
            <person name="Gao C."/>
            <person name="Wang Y."/>
            <person name="Shen Y."/>
            <person name="Yan D."/>
            <person name="He X."/>
            <person name="Dai J."/>
            <person name="Wu Q."/>
        </authorList>
    </citation>
    <scope>NUCLEOTIDE SEQUENCE [LARGE SCALE GENOMIC DNA]</scope>
    <source>
        <strain evidence="1 3">0710</strain>
    </source>
</reference>
<dbReference type="InterPro" id="IPR023214">
    <property type="entry name" value="HAD_sf"/>
</dbReference>
<dbReference type="Proteomes" id="UP000279271">
    <property type="component" value="Unassembled WGS sequence"/>
</dbReference>
<dbReference type="Gene3D" id="3.40.50.1000">
    <property type="entry name" value="HAD superfamily/HAD-like"/>
    <property type="match status" value="2"/>
</dbReference>
<protein>
    <submittedName>
        <fullName evidence="1">Uncharacterized protein</fullName>
    </submittedName>
</protein>
<dbReference type="GeneID" id="23615588"/>
<dbReference type="PANTHER" id="PTHR17901:SF14">
    <property type="entry name" value="MAGNESIUM-DEPENDENT PHOSPHATASE 1"/>
    <property type="match status" value="1"/>
</dbReference>
<dbReference type="PANTHER" id="PTHR17901">
    <property type="entry name" value="MAGNESIUM-DEPENDENT PHOSPHATASE 1 MDP1"/>
    <property type="match status" value="1"/>
</dbReference>
<organism evidence="1 3">
    <name type="scientific">Auxenochlorella protothecoides</name>
    <name type="common">Green microalga</name>
    <name type="synonym">Chlorella protothecoides</name>
    <dbReference type="NCBI Taxonomy" id="3075"/>
    <lineage>
        <taxon>Eukaryota</taxon>
        <taxon>Viridiplantae</taxon>
        <taxon>Chlorophyta</taxon>
        <taxon>core chlorophytes</taxon>
        <taxon>Trebouxiophyceae</taxon>
        <taxon>Chlorellales</taxon>
        <taxon>Chlorellaceae</taxon>
        <taxon>Auxenochlorella</taxon>
    </lineage>
</organism>
<dbReference type="OrthoDB" id="2865258at2759"/>
<dbReference type="GO" id="GO:0003993">
    <property type="term" value="F:acid phosphatase activity"/>
    <property type="evidence" value="ECO:0007669"/>
    <property type="project" value="TreeGrafter"/>
</dbReference>
<dbReference type="EMBL" id="QOKY01000202">
    <property type="protein sequence ID" value="RMZ52767.1"/>
    <property type="molecule type" value="Genomic_DNA"/>
</dbReference>